<dbReference type="RefSeq" id="WP_008585063.1">
    <property type="nucleotide sequence ID" value="NZ_CP007035.1"/>
</dbReference>
<evidence type="ECO:0008006" key="4">
    <source>
        <dbReference type="Google" id="ProtNLM"/>
    </source>
</evidence>
<keyword evidence="3" id="KW-1185">Reference proteome</keyword>
<dbReference type="Proteomes" id="UP000003586">
    <property type="component" value="Chromosome"/>
</dbReference>
<reference evidence="2 3" key="1">
    <citation type="submission" date="2013-12" db="EMBL/GenBank/DDBJ databases">
        <authorList>
            <consortium name="DOE Joint Genome Institute"/>
            <person name="Eisen J."/>
            <person name="Huntemann M."/>
            <person name="Han J."/>
            <person name="Chen A."/>
            <person name="Kyrpides N."/>
            <person name="Mavromatis K."/>
            <person name="Markowitz V."/>
            <person name="Palaniappan K."/>
            <person name="Ivanova N."/>
            <person name="Schaumberg A."/>
            <person name="Pati A."/>
            <person name="Liolios K."/>
            <person name="Nordberg H.P."/>
            <person name="Cantor M.N."/>
            <person name="Hua S.X."/>
            <person name="Woyke T."/>
        </authorList>
    </citation>
    <scope>NUCLEOTIDE SEQUENCE [LARGE SCALE GENOMIC DNA]</scope>
    <source>
        <strain evidence="3">DSM 19437</strain>
    </source>
</reference>
<dbReference type="OrthoDB" id="653743at2"/>
<protein>
    <recommendedName>
        <fullName evidence="4">Lipoprotein</fullName>
    </recommendedName>
</protein>
<feature type="region of interest" description="Disordered" evidence="1">
    <location>
        <begin position="309"/>
        <end position="332"/>
    </location>
</feature>
<accession>W0F6H2</accession>
<dbReference type="AlphaFoldDB" id="W0F6H2"/>
<sequence>MNRPLYGVLLITILFTLACGGKKKKSMAGDDKVNMEEFMAAYPKLTLPFSYSDSSFPGKENDSLLIAPVVFSQFVPDSLTTEVFGKNGRPKFYPVGTIEAGNGDFYLLSRGITNTQKSLLLTAYDKEKKFIAGLPVMRITKNTDVSITVTIDPRLNISKSVRQQLPNGIEITGNDVYVFNKAARKFILIMTDSLGDGATDLMNPIDTLARKEKYSGDYGEGKMNLIAIRDSKREGRFYFFIHLEKNNKECIGELKGEARFTSPTTAEYRQGGDPCVLKFIFEDNNVSLQEVEGCGSRMGALQCSFNGTYPKKKEKKKEPQSEQIVSKAKKTK</sequence>
<organism evidence="2 3">
    <name type="scientific">Niabella soli DSM 19437</name>
    <dbReference type="NCBI Taxonomy" id="929713"/>
    <lineage>
        <taxon>Bacteria</taxon>
        <taxon>Pseudomonadati</taxon>
        <taxon>Bacteroidota</taxon>
        <taxon>Chitinophagia</taxon>
        <taxon>Chitinophagales</taxon>
        <taxon>Chitinophagaceae</taxon>
        <taxon>Niabella</taxon>
    </lineage>
</organism>
<evidence type="ECO:0000256" key="1">
    <source>
        <dbReference type="SAM" id="MobiDB-lite"/>
    </source>
</evidence>
<evidence type="ECO:0000313" key="2">
    <source>
        <dbReference type="EMBL" id="AHF17408.1"/>
    </source>
</evidence>
<gene>
    <name evidence="2" type="ORF">NIASO_06995</name>
</gene>
<evidence type="ECO:0000313" key="3">
    <source>
        <dbReference type="Proteomes" id="UP000003586"/>
    </source>
</evidence>
<proteinExistence type="predicted"/>
<dbReference type="HOGENOM" id="CLU_836331_0_0_10"/>
<dbReference type="STRING" id="929713.NIASO_06995"/>
<dbReference type="KEGG" id="nso:NIASO_06995"/>
<dbReference type="EMBL" id="CP007035">
    <property type="protein sequence ID" value="AHF17408.1"/>
    <property type="molecule type" value="Genomic_DNA"/>
</dbReference>
<name>W0F6H2_9BACT</name>
<dbReference type="PROSITE" id="PS51257">
    <property type="entry name" value="PROKAR_LIPOPROTEIN"/>
    <property type="match status" value="1"/>
</dbReference>